<evidence type="ECO:0000313" key="2">
    <source>
        <dbReference type="Proteomes" id="UP000632222"/>
    </source>
</evidence>
<protein>
    <submittedName>
        <fullName evidence="1">Uncharacterized protein</fullName>
    </submittedName>
</protein>
<name>A0ABQ2DET3_9DEIO</name>
<sequence length="51" mass="5597">MDKGMFWITDASVYSEEVSVNILALTGYVLVYSNTDTDTEAFESGLAAELE</sequence>
<reference evidence="2" key="1">
    <citation type="journal article" date="2019" name="Int. J. Syst. Evol. Microbiol.">
        <title>The Global Catalogue of Microorganisms (GCM) 10K type strain sequencing project: providing services to taxonomists for standard genome sequencing and annotation.</title>
        <authorList>
            <consortium name="The Broad Institute Genomics Platform"/>
            <consortium name="The Broad Institute Genome Sequencing Center for Infectious Disease"/>
            <person name="Wu L."/>
            <person name="Ma J."/>
        </authorList>
    </citation>
    <scope>NUCLEOTIDE SEQUENCE [LARGE SCALE GENOMIC DNA]</scope>
    <source>
        <strain evidence="2">JCM 14370</strain>
    </source>
</reference>
<proteinExistence type="predicted"/>
<organism evidence="1 2">
    <name type="scientific">Deinococcus roseus</name>
    <dbReference type="NCBI Taxonomy" id="392414"/>
    <lineage>
        <taxon>Bacteria</taxon>
        <taxon>Thermotogati</taxon>
        <taxon>Deinococcota</taxon>
        <taxon>Deinococci</taxon>
        <taxon>Deinococcales</taxon>
        <taxon>Deinococcaceae</taxon>
        <taxon>Deinococcus</taxon>
    </lineage>
</organism>
<keyword evidence="2" id="KW-1185">Reference proteome</keyword>
<accession>A0ABQ2DET3</accession>
<evidence type="ECO:0000313" key="1">
    <source>
        <dbReference type="EMBL" id="GGJ54867.1"/>
    </source>
</evidence>
<dbReference type="EMBL" id="BMOD01000031">
    <property type="protein sequence ID" value="GGJ54867.1"/>
    <property type="molecule type" value="Genomic_DNA"/>
</dbReference>
<dbReference type="Proteomes" id="UP000632222">
    <property type="component" value="Unassembled WGS sequence"/>
</dbReference>
<dbReference type="RefSeq" id="WP_189007718.1">
    <property type="nucleotide sequence ID" value="NZ_BMOD01000031.1"/>
</dbReference>
<comment type="caution">
    <text evidence="1">The sequence shown here is derived from an EMBL/GenBank/DDBJ whole genome shotgun (WGS) entry which is preliminary data.</text>
</comment>
<gene>
    <name evidence="1" type="ORF">GCM10008938_46170</name>
</gene>